<dbReference type="Proteomes" id="UP000198372">
    <property type="component" value="Unassembled WGS sequence"/>
</dbReference>
<organism evidence="1 2">
    <name type="scientific">Microbotryum intermedium</name>
    <dbReference type="NCBI Taxonomy" id="269621"/>
    <lineage>
        <taxon>Eukaryota</taxon>
        <taxon>Fungi</taxon>
        <taxon>Dikarya</taxon>
        <taxon>Basidiomycota</taxon>
        <taxon>Pucciniomycotina</taxon>
        <taxon>Microbotryomycetes</taxon>
        <taxon>Microbotryales</taxon>
        <taxon>Microbotryaceae</taxon>
        <taxon>Microbotryum</taxon>
    </lineage>
</organism>
<sequence>MGFFSICCFEGKIHLPELPRRPDGLTAGQRPMVSIMSYENGLAFTSLGGKFEPHQASEQRPSAFANAWT</sequence>
<protein>
    <submittedName>
        <fullName evidence="1">BQ2448_2298 protein</fullName>
    </submittedName>
</protein>
<dbReference type="OrthoDB" id="3366231at2759"/>
<gene>
    <name evidence="1" type="ORF">BQ2448_2298</name>
</gene>
<keyword evidence="2" id="KW-1185">Reference proteome</keyword>
<dbReference type="EMBL" id="FMSP01000004">
    <property type="protein sequence ID" value="SCV69278.1"/>
    <property type="molecule type" value="Genomic_DNA"/>
</dbReference>
<name>A0A238FDQ8_9BASI</name>
<evidence type="ECO:0000313" key="1">
    <source>
        <dbReference type="EMBL" id="SCV69278.1"/>
    </source>
</evidence>
<reference evidence="2" key="1">
    <citation type="submission" date="2016-09" db="EMBL/GenBank/DDBJ databases">
        <authorList>
            <person name="Jeantristanb JTB J.-T."/>
            <person name="Ricardo R."/>
        </authorList>
    </citation>
    <scope>NUCLEOTIDE SEQUENCE [LARGE SCALE GENOMIC DNA]</scope>
</reference>
<evidence type="ECO:0000313" key="2">
    <source>
        <dbReference type="Proteomes" id="UP000198372"/>
    </source>
</evidence>
<proteinExistence type="predicted"/>
<dbReference type="AlphaFoldDB" id="A0A238FDQ8"/>
<accession>A0A238FDQ8</accession>